<keyword evidence="3" id="KW-1185">Reference proteome</keyword>
<feature type="compositionally biased region" description="Basic and acidic residues" evidence="1">
    <location>
        <begin position="152"/>
        <end position="167"/>
    </location>
</feature>
<dbReference type="PATRIC" id="fig|1449351.3.peg.4507"/>
<reference evidence="2 3" key="1">
    <citation type="submission" date="2014-01" db="EMBL/GenBank/DDBJ databases">
        <title>Roseivivax isoporae LMG 25204 Genome Sequencing.</title>
        <authorList>
            <person name="Lai Q."/>
            <person name="Li G."/>
            <person name="Shao Z."/>
        </authorList>
    </citation>
    <scope>NUCLEOTIDE SEQUENCE [LARGE SCALE GENOMIC DNA]</scope>
    <source>
        <strain evidence="2 3">LMG 25204</strain>
    </source>
</reference>
<accession>X7F1F3</accession>
<evidence type="ECO:0000313" key="2">
    <source>
        <dbReference type="EMBL" id="ETX26590.1"/>
    </source>
</evidence>
<dbReference type="Proteomes" id="UP000023430">
    <property type="component" value="Unassembled WGS sequence"/>
</dbReference>
<gene>
    <name evidence="2" type="ORF">RISW2_21860</name>
</gene>
<dbReference type="CDD" id="cd06554">
    <property type="entry name" value="ASCH_ASC-1_like"/>
    <property type="match status" value="1"/>
</dbReference>
<evidence type="ECO:0008006" key="4">
    <source>
        <dbReference type="Google" id="ProtNLM"/>
    </source>
</evidence>
<dbReference type="STRING" id="1449351.RISW2_21860"/>
<sequence length="167" mass="18726">MLPEKALSVRQPWAWAIMFAGKDIENRSWQAVNHGLSVCGEIVLHAAKGMTQQEYEDAADFMASIGVTCPPPYDLWRGAVIGTVEVVDVVRESASPWFFGPRGLVLRNPKPVAPVAVNGALGYFDWQSRRTDQFPEPARWMLPRGRPQPEAPRTHDLFTATERERPT</sequence>
<dbReference type="SUPFAM" id="SSF88697">
    <property type="entry name" value="PUA domain-like"/>
    <property type="match status" value="1"/>
</dbReference>
<evidence type="ECO:0000313" key="3">
    <source>
        <dbReference type="Proteomes" id="UP000023430"/>
    </source>
</evidence>
<dbReference type="AlphaFoldDB" id="X7F1F3"/>
<dbReference type="InterPro" id="IPR015947">
    <property type="entry name" value="PUA-like_sf"/>
</dbReference>
<dbReference type="Gene3D" id="2.30.130.30">
    <property type="entry name" value="Hypothetical protein"/>
    <property type="match status" value="1"/>
</dbReference>
<name>X7F1F3_9RHOB</name>
<organism evidence="2 3">
    <name type="scientific">Roseivivax isoporae LMG 25204</name>
    <dbReference type="NCBI Taxonomy" id="1449351"/>
    <lineage>
        <taxon>Bacteria</taxon>
        <taxon>Pseudomonadati</taxon>
        <taxon>Pseudomonadota</taxon>
        <taxon>Alphaproteobacteria</taxon>
        <taxon>Rhodobacterales</taxon>
        <taxon>Roseobacteraceae</taxon>
        <taxon>Roseivivax</taxon>
    </lineage>
</organism>
<dbReference type="EMBL" id="JAME01000075">
    <property type="protein sequence ID" value="ETX26590.1"/>
    <property type="molecule type" value="Genomic_DNA"/>
</dbReference>
<comment type="caution">
    <text evidence="2">The sequence shown here is derived from an EMBL/GenBank/DDBJ whole genome shotgun (WGS) entry which is preliminary data.</text>
</comment>
<feature type="region of interest" description="Disordered" evidence="1">
    <location>
        <begin position="138"/>
        <end position="167"/>
    </location>
</feature>
<proteinExistence type="predicted"/>
<evidence type="ECO:0000256" key="1">
    <source>
        <dbReference type="SAM" id="MobiDB-lite"/>
    </source>
</evidence>
<dbReference type="eggNOG" id="ENOG50331AT">
    <property type="taxonomic scope" value="Bacteria"/>
</dbReference>
<protein>
    <recommendedName>
        <fullName evidence="4">ASCH domain-containing protein</fullName>
    </recommendedName>
</protein>
<dbReference type="RefSeq" id="WP_051492328.1">
    <property type="nucleotide sequence ID" value="NZ_JAME01000075.1"/>
</dbReference>